<evidence type="ECO:0000256" key="3">
    <source>
        <dbReference type="ARBA" id="ARBA00005708"/>
    </source>
</evidence>
<dbReference type="GO" id="GO:0046656">
    <property type="term" value="P:folic acid biosynthetic process"/>
    <property type="evidence" value="ECO:0007669"/>
    <property type="project" value="UniProtKB-UniRule"/>
</dbReference>
<evidence type="ECO:0000313" key="8">
    <source>
        <dbReference type="EMBL" id="TSJ46354.1"/>
    </source>
</evidence>
<comment type="caution">
    <text evidence="8">The sequence shown here is derived from an EMBL/GenBank/DDBJ whole genome shotgun (WGS) entry which is preliminary data.</text>
</comment>
<dbReference type="AlphaFoldDB" id="A0A556N2E1"/>
<gene>
    <name evidence="8" type="primary">folB</name>
    <name evidence="8" type="ORF">FO442_04135</name>
</gene>
<evidence type="ECO:0000256" key="6">
    <source>
        <dbReference type="RuleBase" id="RU362079"/>
    </source>
</evidence>
<dbReference type="Pfam" id="PF02152">
    <property type="entry name" value="FolB"/>
    <property type="match status" value="1"/>
</dbReference>
<dbReference type="GO" id="GO:0004150">
    <property type="term" value="F:dihydroneopterin aldolase activity"/>
    <property type="evidence" value="ECO:0007669"/>
    <property type="project" value="UniProtKB-UniRule"/>
</dbReference>
<dbReference type="NCBIfam" id="TIGR00526">
    <property type="entry name" value="folB_dom"/>
    <property type="match status" value="1"/>
</dbReference>
<dbReference type="PANTHER" id="PTHR42844">
    <property type="entry name" value="DIHYDRONEOPTERIN ALDOLASE 1-RELATED"/>
    <property type="match status" value="1"/>
</dbReference>
<dbReference type="PANTHER" id="PTHR42844:SF1">
    <property type="entry name" value="DIHYDRONEOPTERIN ALDOLASE 1-RELATED"/>
    <property type="match status" value="1"/>
</dbReference>
<dbReference type="RefSeq" id="WP_144331891.1">
    <property type="nucleotide sequence ID" value="NZ_VLPL01000002.1"/>
</dbReference>
<sequence length="120" mass="13445">MKHIIEVNGIKLYAYHGCLEEEGRIGGNYIVDVRMKTDFQQAALSDELSQTIDYVHINAIVTQEMAIRSKLIEHAGQRIVSRIEREINGLIGLQVKVTKICPPINGDVDNVAIIIETGTW</sequence>
<comment type="function">
    <text evidence="6">Catalyzes the conversion of 7,8-dihydroneopterin to 6-hydroxymethyl-7,8-dihydropterin.</text>
</comment>
<dbReference type="EMBL" id="VLPL01000002">
    <property type="protein sequence ID" value="TSJ46354.1"/>
    <property type="molecule type" value="Genomic_DNA"/>
</dbReference>
<comment type="pathway">
    <text evidence="2 6">Cofactor biosynthesis; tetrahydrofolate biosynthesis; 2-amino-4-hydroxy-6-hydroxymethyl-7,8-dihydropteridine diphosphate from 7,8-dihydroneopterin triphosphate: step 3/4.</text>
</comment>
<keyword evidence="5 6" id="KW-0456">Lyase</keyword>
<dbReference type="Proteomes" id="UP000316008">
    <property type="component" value="Unassembled WGS sequence"/>
</dbReference>
<evidence type="ECO:0000256" key="5">
    <source>
        <dbReference type="ARBA" id="ARBA00023239"/>
    </source>
</evidence>
<dbReference type="SMART" id="SM00905">
    <property type="entry name" value="FolB"/>
    <property type="match status" value="1"/>
</dbReference>
<dbReference type="GO" id="GO:0005737">
    <property type="term" value="C:cytoplasm"/>
    <property type="evidence" value="ECO:0007669"/>
    <property type="project" value="TreeGrafter"/>
</dbReference>
<dbReference type="InterPro" id="IPR006156">
    <property type="entry name" value="Dihydroneopterin_aldolase"/>
</dbReference>
<organism evidence="8 9">
    <name type="scientific">Fluviicola chungangensis</name>
    <dbReference type="NCBI Taxonomy" id="2597671"/>
    <lineage>
        <taxon>Bacteria</taxon>
        <taxon>Pseudomonadati</taxon>
        <taxon>Bacteroidota</taxon>
        <taxon>Flavobacteriia</taxon>
        <taxon>Flavobacteriales</taxon>
        <taxon>Crocinitomicaceae</taxon>
        <taxon>Fluviicola</taxon>
    </lineage>
</organism>
<comment type="similarity">
    <text evidence="3 6">Belongs to the DHNA family.</text>
</comment>
<dbReference type="InterPro" id="IPR043133">
    <property type="entry name" value="GTP-CH-I_C/QueF"/>
</dbReference>
<dbReference type="NCBIfam" id="TIGR00525">
    <property type="entry name" value="folB"/>
    <property type="match status" value="1"/>
</dbReference>
<name>A0A556N2E1_9FLAO</name>
<comment type="catalytic activity">
    <reaction evidence="1 6">
        <text>7,8-dihydroneopterin = 6-hydroxymethyl-7,8-dihydropterin + glycolaldehyde</text>
        <dbReference type="Rhea" id="RHEA:10540"/>
        <dbReference type="ChEBI" id="CHEBI:17001"/>
        <dbReference type="ChEBI" id="CHEBI:17071"/>
        <dbReference type="ChEBI" id="CHEBI:44841"/>
        <dbReference type="EC" id="4.1.2.25"/>
    </reaction>
</comment>
<dbReference type="EC" id="4.1.2.25" evidence="6"/>
<keyword evidence="9" id="KW-1185">Reference proteome</keyword>
<proteinExistence type="inferred from homology"/>
<feature type="domain" description="Dihydroneopterin aldolase/epimerase" evidence="7">
    <location>
        <begin position="5"/>
        <end position="117"/>
    </location>
</feature>
<evidence type="ECO:0000256" key="2">
    <source>
        <dbReference type="ARBA" id="ARBA00005013"/>
    </source>
</evidence>
<keyword evidence="4 6" id="KW-0289">Folate biosynthesis</keyword>
<evidence type="ECO:0000259" key="7">
    <source>
        <dbReference type="SMART" id="SM00905"/>
    </source>
</evidence>
<dbReference type="UniPathway" id="UPA00077">
    <property type="reaction ID" value="UER00154"/>
</dbReference>
<protein>
    <recommendedName>
        <fullName evidence="6">7,8-dihydroneopterin aldolase</fullName>
        <ecNumber evidence="6">4.1.2.25</ecNumber>
    </recommendedName>
</protein>
<evidence type="ECO:0000256" key="4">
    <source>
        <dbReference type="ARBA" id="ARBA00022909"/>
    </source>
</evidence>
<dbReference type="Gene3D" id="3.30.1130.10">
    <property type="match status" value="1"/>
</dbReference>
<dbReference type="GO" id="GO:0046654">
    <property type="term" value="P:tetrahydrofolate biosynthetic process"/>
    <property type="evidence" value="ECO:0007669"/>
    <property type="project" value="UniProtKB-UniRule"/>
</dbReference>
<evidence type="ECO:0000313" key="9">
    <source>
        <dbReference type="Proteomes" id="UP000316008"/>
    </source>
</evidence>
<dbReference type="InterPro" id="IPR006157">
    <property type="entry name" value="FolB_dom"/>
</dbReference>
<dbReference type="SUPFAM" id="SSF55620">
    <property type="entry name" value="Tetrahydrobiopterin biosynthesis enzymes-like"/>
    <property type="match status" value="1"/>
</dbReference>
<dbReference type="OrthoDB" id="9803748at2"/>
<evidence type="ECO:0000256" key="1">
    <source>
        <dbReference type="ARBA" id="ARBA00001353"/>
    </source>
</evidence>
<accession>A0A556N2E1</accession>
<reference evidence="8 9" key="1">
    <citation type="submission" date="2019-07" db="EMBL/GenBank/DDBJ databases">
        <authorList>
            <person name="Huq M.A."/>
        </authorList>
    </citation>
    <scope>NUCLEOTIDE SEQUENCE [LARGE SCALE GENOMIC DNA]</scope>
    <source>
        <strain evidence="8 9">MAH-3</strain>
    </source>
</reference>